<dbReference type="Pfam" id="PF00072">
    <property type="entry name" value="Response_reg"/>
    <property type="match status" value="1"/>
</dbReference>
<dbReference type="PANTHER" id="PTHR45339">
    <property type="entry name" value="HYBRID SIGNAL TRANSDUCTION HISTIDINE KINASE J"/>
    <property type="match status" value="1"/>
</dbReference>
<sequence>MTAGIEEATLSLMHGDMSPDENLQAALFDAVCDGLSTAVVVYDKNDLVLFASRQVLNFFPIPPQFLRPSTRLRDFLGAIFDTGIRQSDAQAQAAGSVTREDWVSQKIATHWRERFDSSERYGVDRWVRFVKRRLPTGFGVCIISDISEEKKREEQWRIDLERVQLTEDILDHLPFPLFVKDRNMTYVAVNKAFCDKYQTAPDEILGRKGADLFSSDVASRFEESDRHVIETGEMSISRQRQISRNGVERDIVTRKLRIGKPGRYFLVASTQDLPKDGMDIDEFALASEIKTSGDLSYKRAYVPVSALQAAARKPTPMETFVPENFSGRKILVVTADLAAESAAMKMLAKYGFEACSVRDENEQAAFLDIASAHGIKIDLVVADNQIGKRCIELAERKNVPALLLDGFQLANELTFRIARHFNRSLRGSDEGTDAGAHGDQTDWPIAERSEAGNIQVLVAEDNDINQIVFSQILEGLGYRYKIAASGDEAVQMWAEHRPEIVLMDISLPGINGFEAARLIRGMEEGSGTKTPIIGVLTQAFERDRSECMAAGMNGVILKPVSPDILETVFQKYMGDNRSELDKRAV</sequence>
<name>A0A2W4DUJ3_9HYPH</name>
<gene>
    <name evidence="6" type="ORF">CPY51_30780</name>
</gene>
<dbReference type="GO" id="GO:0000160">
    <property type="term" value="P:phosphorelay signal transduction system"/>
    <property type="evidence" value="ECO:0007669"/>
    <property type="project" value="UniProtKB-KW"/>
</dbReference>
<comment type="caution">
    <text evidence="6">The sequence shown here is derived from an EMBL/GenBank/DDBJ whole genome shotgun (WGS) entry which is preliminary data.</text>
</comment>
<keyword evidence="2" id="KW-0902">Two-component regulatory system</keyword>
<organism evidence="6 7">
    <name type="scientific">Rhizobium tubonense</name>
    <dbReference type="NCBI Taxonomy" id="484088"/>
    <lineage>
        <taxon>Bacteria</taxon>
        <taxon>Pseudomonadati</taxon>
        <taxon>Pseudomonadota</taxon>
        <taxon>Alphaproteobacteria</taxon>
        <taxon>Hyphomicrobiales</taxon>
        <taxon>Rhizobiaceae</taxon>
        <taxon>Rhizobium/Agrobacterium group</taxon>
        <taxon>Rhizobium</taxon>
    </lineage>
</organism>
<dbReference type="AlphaFoldDB" id="A0A2W4DUJ3"/>
<keyword evidence="1 3" id="KW-0597">Phosphoprotein</keyword>
<dbReference type="Proteomes" id="UP000248925">
    <property type="component" value="Unassembled WGS sequence"/>
</dbReference>
<evidence type="ECO:0000313" key="7">
    <source>
        <dbReference type="Proteomes" id="UP000248925"/>
    </source>
</evidence>
<dbReference type="SUPFAM" id="SSF55785">
    <property type="entry name" value="PYP-like sensor domain (PAS domain)"/>
    <property type="match status" value="1"/>
</dbReference>
<dbReference type="SMART" id="SM00091">
    <property type="entry name" value="PAS"/>
    <property type="match status" value="2"/>
</dbReference>
<dbReference type="PROSITE" id="PS50110">
    <property type="entry name" value="RESPONSE_REGULATORY"/>
    <property type="match status" value="1"/>
</dbReference>
<reference evidence="6 7" key="1">
    <citation type="journal article" date="2018" name="Sci. Rep.">
        <title>Rhizobium tumorigenes sp. nov., a novel plant tumorigenic bacterium isolated from cane gall tumors on thornless blackberry.</title>
        <authorList>
            <person name="Kuzmanovi N."/>
            <person name="Smalla K."/>
            <person name="Gronow S."/>
            <person name="PuBawska J."/>
        </authorList>
    </citation>
    <scope>NUCLEOTIDE SEQUENCE [LARGE SCALE GENOMIC DNA]</scope>
    <source>
        <strain evidence="6 7">CCBAU 85046</strain>
    </source>
</reference>
<evidence type="ECO:0000259" key="5">
    <source>
        <dbReference type="PROSITE" id="PS50112"/>
    </source>
</evidence>
<evidence type="ECO:0000256" key="3">
    <source>
        <dbReference type="PROSITE-ProRule" id="PRU00169"/>
    </source>
</evidence>
<evidence type="ECO:0000313" key="6">
    <source>
        <dbReference type="EMBL" id="PZM07746.1"/>
    </source>
</evidence>
<keyword evidence="6" id="KW-0418">Kinase</keyword>
<dbReference type="InterPro" id="IPR001789">
    <property type="entry name" value="Sig_transdc_resp-reg_receiver"/>
</dbReference>
<dbReference type="InterPro" id="IPR000014">
    <property type="entry name" value="PAS"/>
</dbReference>
<dbReference type="SMART" id="SM00448">
    <property type="entry name" value="REC"/>
    <property type="match status" value="1"/>
</dbReference>
<dbReference type="Pfam" id="PF12860">
    <property type="entry name" value="PAS_7"/>
    <property type="match status" value="1"/>
</dbReference>
<dbReference type="Gene3D" id="3.30.450.20">
    <property type="entry name" value="PAS domain"/>
    <property type="match status" value="1"/>
</dbReference>
<dbReference type="EMBL" id="PCDP01000080">
    <property type="protein sequence ID" value="PZM07746.1"/>
    <property type="molecule type" value="Genomic_DNA"/>
</dbReference>
<feature type="domain" description="PAS" evidence="5">
    <location>
        <begin position="162"/>
        <end position="232"/>
    </location>
</feature>
<feature type="modified residue" description="4-aspartylphosphate" evidence="3">
    <location>
        <position position="504"/>
    </location>
</feature>
<dbReference type="GO" id="GO:0016301">
    <property type="term" value="F:kinase activity"/>
    <property type="evidence" value="ECO:0007669"/>
    <property type="project" value="UniProtKB-KW"/>
</dbReference>
<dbReference type="PROSITE" id="PS50112">
    <property type="entry name" value="PAS"/>
    <property type="match status" value="1"/>
</dbReference>
<dbReference type="Pfam" id="PF08448">
    <property type="entry name" value="PAS_4"/>
    <property type="match status" value="1"/>
</dbReference>
<dbReference type="CDD" id="cd17546">
    <property type="entry name" value="REC_hyHK_CKI1_RcsC-like"/>
    <property type="match status" value="1"/>
</dbReference>
<dbReference type="PANTHER" id="PTHR45339:SF1">
    <property type="entry name" value="HYBRID SIGNAL TRANSDUCTION HISTIDINE KINASE J"/>
    <property type="match status" value="1"/>
</dbReference>
<dbReference type="InterPro" id="IPR011006">
    <property type="entry name" value="CheY-like_superfamily"/>
</dbReference>
<dbReference type="Gene3D" id="3.40.50.2300">
    <property type="match status" value="1"/>
</dbReference>
<dbReference type="InterPro" id="IPR035965">
    <property type="entry name" value="PAS-like_dom_sf"/>
</dbReference>
<keyword evidence="7" id="KW-1185">Reference proteome</keyword>
<dbReference type="RefSeq" id="WP_111164175.1">
    <property type="nucleotide sequence ID" value="NZ_PCDP01000080.1"/>
</dbReference>
<evidence type="ECO:0000256" key="1">
    <source>
        <dbReference type="ARBA" id="ARBA00022553"/>
    </source>
</evidence>
<keyword evidence="6" id="KW-0808">Transferase</keyword>
<dbReference type="InterPro" id="IPR013656">
    <property type="entry name" value="PAS_4"/>
</dbReference>
<accession>A0A2W4DUJ3</accession>
<dbReference type="SUPFAM" id="SSF52172">
    <property type="entry name" value="CheY-like"/>
    <property type="match status" value="1"/>
</dbReference>
<dbReference type="CDD" id="cd00130">
    <property type="entry name" value="PAS"/>
    <property type="match status" value="1"/>
</dbReference>
<proteinExistence type="predicted"/>
<protein>
    <submittedName>
        <fullName evidence="6">Histidine kinase</fullName>
    </submittedName>
</protein>
<evidence type="ECO:0000259" key="4">
    <source>
        <dbReference type="PROSITE" id="PS50110"/>
    </source>
</evidence>
<evidence type="ECO:0000256" key="2">
    <source>
        <dbReference type="ARBA" id="ARBA00023012"/>
    </source>
</evidence>
<dbReference type="OrthoDB" id="8274118at2"/>
<feature type="domain" description="Response regulatory" evidence="4">
    <location>
        <begin position="455"/>
        <end position="573"/>
    </location>
</feature>